<sequence length="602" mass="67660">MLLRVPYIALATAFAGLAAANGTGAASIQIIQANSTTRWEECKSCHCKGQMQIIDVAVKNTDDTYWITTDDHLVVDIVSDSMRTVKKSHIKRLMPGEWTIVEVGVQNQPGVAAGSVGSAAARARWSDSQESSLTFNSVYGLPDYVETADSVNTHQSPRWFRKAKFGIFIHWGIYSVPAFGNVGKKENYAEWYWSAMGDRKDKTETYQYHLDHYGADFNYDDFLANFTAAKFDPKEWVDLFADAGARYFVPTTKHHEGFALFDMPSTVSNRTSVKYGPKRDLIRELFDAAKEHQPQLKRGTYFSLPEFYNPAFKYNYTVYHDSFAVGPPVNPYTNKTVEYTGFVPVDDYLTGIQLPQMNILAYNYDTDIMWCDISNTSSHSDQFASKWFNHALKENKQVALNGRCGWSSTGHILGDYLTPEYKPVTTFSPNHWEACRGMDPHSFGYNKATPDDEYMNATAIIHSLVDISSKNGNFLLDIGPRADGTIPEPMQKGLREAGKWLKKHDESVFGTKYWPVNQGKDNFRYVVTEDAFYVHVLSRPGPTVTLADKVPYMEGDDVLVVGGDLDGRVVPSSVNEEGLLVLTVPEEVGAADEHAWTFKIEF</sequence>
<dbReference type="GO" id="GO:0006004">
    <property type="term" value="P:fucose metabolic process"/>
    <property type="evidence" value="ECO:0007669"/>
    <property type="project" value="InterPro"/>
</dbReference>
<dbReference type="InterPro" id="IPR017853">
    <property type="entry name" value="GH"/>
</dbReference>
<evidence type="ECO:0000256" key="7">
    <source>
        <dbReference type="SAM" id="SignalP"/>
    </source>
</evidence>
<keyword evidence="6" id="KW-0326">Glycosidase</keyword>
<dbReference type="OrthoDB" id="6039950at2759"/>
<gene>
    <name evidence="9" type="ORF">VHEMI10252</name>
</gene>
<evidence type="ECO:0000256" key="4">
    <source>
        <dbReference type="ARBA" id="ARBA00022729"/>
    </source>
</evidence>
<dbReference type="PANTHER" id="PTHR10030">
    <property type="entry name" value="ALPHA-L-FUCOSIDASE"/>
    <property type="match status" value="1"/>
</dbReference>
<comment type="similarity">
    <text evidence="2">Belongs to the glycosyl hydrolase 29 family.</text>
</comment>
<dbReference type="InterPro" id="IPR000933">
    <property type="entry name" value="Glyco_hydro_29"/>
</dbReference>
<dbReference type="EMBL" id="CDHN01000007">
    <property type="protein sequence ID" value="CEJ94736.1"/>
    <property type="molecule type" value="Genomic_DNA"/>
</dbReference>
<organism evidence="9 10">
    <name type="scientific">[Torrubiella] hemipterigena</name>
    <dbReference type="NCBI Taxonomy" id="1531966"/>
    <lineage>
        <taxon>Eukaryota</taxon>
        <taxon>Fungi</taxon>
        <taxon>Dikarya</taxon>
        <taxon>Ascomycota</taxon>
        <taxon>Pezizomycotina</taxon>
        <taxon>Sordariomycetes</taxon>
        <taxon>Hypocreomycetidae</taxon>
        <taxon>Hypocreales</taxon>
        <taxon>Clavicipitaceae</taxon>
        <taxon>Clavicipitaceae incertae sedis</taxon>
        <taxon>'Torrubiella' clade</taxon>
    </lineage>
</organism>
<feature type="signal peptide" evidence="7">
    <location>
        <begin position="1"/>
        <end position="25"/>
    </location>
</feature>
<proteinExistence type="inferred from homology"/>
<dbReference type="Proteomes" id="UP000039046">
    <property type="component" value="Unassembled WGS sequence"/>
</dbReference>
<accession>A0A0A1TCI6</accession>
<evidence type="ECO:0000256" key="3">
    <source>
        <dbReference type="ARBA" id="ARBA00012662"/>
    </source>
</evidence>
<comment type="function">
    <text evidence="1">Alpha-L-fucosidase is responsible for hydrolyzing the alpha-1,6-linked fucose joined to the reducing-end N-acetylglucosamine of the carbohydrate moieties of glycoproteins.</text>
</comment>
<evidence type="ECO:0000256" key="2">
    <source>
        <dbReference type="ARBA" id="ARBA00007951"/>
    </source>
</evidence>
<evidence type="ECO:0000256" key="1">
    <source>
        <dbReference type="ARBA" id="ARBA00004071"/>
    </source>
</evidence>
<dbReference type="GO" id="GO:0004560">
    <property type="term" value="F:alpha-L-fucosidase activity"/>
    <property type="evidence" value="ECO:0007669"/>
    <property type="project" value="UniProtKB-EC"/>
</dbReference>
<dbReference type="SMART" id="SM00812">
    <property type="entry name" value="Alpha_L_fucos"/>
    <property type="match status" value="1"/>
</dbReference>
<reference evidence="9 10" key="1">
    <citation type="journal article" date="2015" name="Genome Announc.">
        <title>Draft Genome Sequence and Gene Annotation of the Entomopathogenic Fungus Verticillium hemipterigenum.</title>
        <authorList>
            <person name="Horn F."/>
            <person name="Habel A."/>
            <person name="Scharf D.H."/>
            <person name="Dworschak J."/>
            <person name="Brakhage A.A."/>
            <person name="Guthke R."/>
            <person name="Hertweck C."/>
            <person name="Linde J."/>
        </authorList>
    </citation>
    <scope>NUCLEOTIDE SEQUENCE [LARGE SCALE GENOMIC DNA]</scope>
</reference>
<feature type="domain" description="Glycoside hydrolase family 29 N-terminal" evidence="8">
    <location>
        <begin position="143"/>
        <end position="506"/>
    </location>
</feature>
<evidence type="ECO:0000259" key="8">
    <source>
        <dbReference type="Pfam" id="PF01120"/>
    </source>
</evidence>
<evidence type="ECO:0000313" key="9">
    <source>
        <dbReference type="EMBL" id="CEJ94736.1"/>
    </source>
</evidence>
<dbReference type="InterPro" id="IPR057739">
    <property type="entry name" value="Glyco_hydro_29_N"/>
</dbReference>
<dbReference type="Pfam" id="PF01120">
    <property type="entry name" value="Alpha_L_fucos"/>
    <property type="match status" value="1"/>
</dbReference>
<evidence type="ECO:0000313" key="10">
    <source>
        <dbReference type="Proteomes" id="UP000039046"/>
    </source>
</evidence>
<dbReference type="PRINTS" id="PR00741">
    <property type="entry name" value="GLHYDRLASE29"/>
</dbReference>
<dbReference type="PANTHER" id="PTHR10030:SF37">
    <property type="entry name" value="ALPHA-L-FUCOSIDASE-RELATED"/>
    <property type="match status" value="1"/>
</dbReference>
<protein>
    <recommendedName>
        <fullName evidence="3">alpha-L-fucosidase</fullName>
        <ecNumber evidence="3">3.2.1.51</ecNumber>
    </recommendedName>
</protein>
<keyword evidence="4 7" id="KW-0732">Signal</keyword>
<dbReference type="InterPro" id="IPR016286">
    <property type="entry name" value="FUC_metazoa-typ"/>
</dbReference>
<dbReference type="STRING" id="1531966.A0A0A1TCI6"/>
<dbReference type="Gene3D" id="3.20.20.80">
    <property type="entry name" value="Glycosidases"/>
    <property type="match status" value="1"/>
</dbReference>
<dbReference type="EC" id="3.2.1.51" evidence="3"/>
<keyword evidence="10" id="KW-1185">Reference proteome</keyword>
<dbReference type="AlphaFoldDB" id="A0A0A1TCI6"/>
<feature type="chain" id="PRO_5025653058" description="alpha-L-fucosidase" evidence="7">
    <location>
        <begin position="26"/>
        <end position="602"/>
    </location>
</feature>
<evidence type="ECO:0000256" key="5">
    <source>
        <dbReference type="ARBA" id="ARBA00022801"/>
    </source>
</evidence>
<name>A0A0A1TCI6_9HYPO</name>
<dbReference type="SUPFAM" id="SSF51445">
    <property type="entry name" value="(Trans)glycosidases"/>
    <property type="match status" value="1"/>
</dbReference>
<keyword evidence="5" id="KW-0378">Hydrolase</keyword>
<dbReference type="GO" id="GO:0016139">
    <property type="term" value="P:glycoside catabolic process"/>
    <property type="evidence" value="ECO:0007669"/>
    <property type="project" value="TreeGrafter"/>
</dbReference>
<evidence type="ECO:0000256" key="6">
    <source>
        <dbReference type="ARBA" id="ARBA00023295"/>
    </source>
</evidence>
<dbReference type="HOGENOM" id="CLU_002934_4_2_1"/>